<dbReference type="Proteomes" id="UP001055013">
    <property type="component" value="Unassembled WGS sequence"/>
</dbReference>
<gene>
    <name evidence="1" type="ORF">CBA19CS22_31665</name>
</gene>
<keyword evidence="2" id="KW-1185">Reference proteome</keyword>
<protein>
    <submittedName>
        <fullName evidence="1">Uncharacterized protein</fullName>
    </submittedName>
</protein>
<dbReference type="EMBL" id="BPUR01000025">
    <property type="protein sequence ID" value="GJH21197.1"/>
    <property type="molecule type" value="Genomic_DNA"/>
</dbReference>
<name>A0ACB5R2G2_9BURK</name>
<comment type="caution">
    <text evidence="1">The sequence shown here is derived from an EMBL/GenBank/DDBJ whole genome shotgun (WGS) entry which is preliminary data.</text>
</comment>
<sequence length="111" mass="12426">MASVAQRGGTLVSGAFTGLLERYRLRCANGREWEVQRRKISEGNWCTRCRDGMLAQRMLSEDGLRRLKETAPAKGGRCLARRYAGTGGEYECECAERHRWKATGAHLLAGH</sequence>
<reference evidence="1" key="1">
    <citation type="submission" date="2021-09" db="EMBL/GenBank/DDBJ databases">
        <title>Isolation and characterization of 3-chlorobenzoate degrading bacteria from soils in Shizuoka.</title>
        <authorList>
            <person name="Ifat A."/>
            <person name="Ogawa N."/>
            <person name="Kimbara K."/>
            <person name="Moriuchi R."/>
            <person name="Dohra H."/>
            <person name="Shintani M."/>
        </authorList>
    </citation>
    <scope>NUCLEOTIDE SEQUENCE</scope>
    <source>
        <strain evidence="1">19CS2-2</strain>
    </source>
</reference>
<accession>A0ACB5R2G2</accession>
<organism evidence="1 2">
    <name type="scientific">Caballeronia novacaledonica</name>
    <dbReference type="NCBI Taxonomy" id="1544861"/>
    <lineage>
        <taxon>Bacteria</taxon>
        <taxon>Pseudomonadati</taxon>
        <taxon>Pseudomonadota</taxon>
        <taxon>Betaproteobacteria</taxon>
        <taxon>Burkholderiales</taxon>
        <taxon>Burkholderiaceae</taxon>
        <taxon>Caballeronia</taxon>
    </lineage>
</organism>
<proteinExistence type="predicted"/>
<evidence type="ECO:0000313" key="1">
    <source>
        <dbReference type="EMBL" id="GJH21197.1"/>
    </source>
</evidence>
<evidence type="ECO:0000313" key="2">
    <source>
        <dbReference type="Proteomes" id="UP001055013"/>
    </source>
</evidence>